<keyword evidence="2" id="KW-1185">Reference proteome</keyword>
<accession>A0A1M6CYL6</accession>
<protein>
    <submittedName>
        <fullName evidence="1">Uncharacterized protein</fullName>
    </submittedName>
</protein>
<name>A0A1M6CYL6_9FIRM</name>
<dbReference type="AlphaFoldDB" id="A0A1M6CYL6"/>
<sequence>MFLCFTDFFTNGNGYLSITFSDENMTIEDAVIQCQKSGLNGWEMLDFAEKLVSRHMKYSYDNSLDMPRKAFQKGGGYCWLNLYQRLENGIHGLVFGLILVQL</sequence>
<reference evidence="1 2" key="1">
    <citation type="submission" date="2016-11" db="EMBL/GenBank/DDBJ databases">
        <authorList>
            <person name="Jaros S."/>
            <person name="Januszkiewicz K."/>
            <person name="Wedrychowicz H."/>
        </authorList>
    </citation>
    <scope>NUCLEOTIDE SEQUENCE [LARGE SCALE GENOMIC DNA]</scope>
    <source>
        <strain evidence="1 2">DSM 19022</strain>
    </source>
</reference>
<dbReference type="EMBL" id="FQZS01000006">
    <property type="protein sequence ID" value="SHI66112.1"/>
    <property type="molecule type" value="Genomic_DNA"/>
</dbReference>
<dbReference type="Proteomes" id="UP000184442">
    <property type="component" value="Unassembled WGS sequence"/>
</dbReference>
<dbReference type="STRING" id="1122184.SAMN02745176_00926"/>
<proteinExistence type="predicted"/>
<evidence type="ECO:0000313" key="1">
    <source>
        <dbReference type="EMBL" id="SHI66112.1"/>
    </source>
</evidence>
<evidence type="ECO:0000313" key="2">
    <source>
        <dbReference type="Proteomes" id="UP000184442"/>
    </source>
</evidence>
<organism evidence="1 2">
    <name type="scientific">Lutispora thermophila DSM 19022</name>
    <dbReference type="NCBI Taxonomy" id="1122184"/>
    <lineage>
        <taxon>Bacteria</taxon>
        <taxon>Bacillati</taxon>
        <taxon>Bacillota</taxon>
        <taxon>Clostridia</taxon>
        <taxon>Lutisporales</taxon>
        <taxon>Lutisporaceae</taxon>
        <taxon>Lutispora</taxon>
    </lineage>
</organism>
<gene>
    <name evidence="1" type="ORF">SAMN02745176_00926</name>
</gene>